<dbReference type="RefSeq" id="WP_097155229.1">
    <property type="nucleotide sequence ID" value="NZ_OBEL01000006.1"/>
</dbReference>
<evidence type="ECO:0000256" key="3">
    <source>
        <dbReference type="ARBA" id="ARBA00022692"/>
    </source>
</evidence>
<keyword evidence="3 7" id="KW-0812">Transmembrane</keyword>
<feature type="domain" description="Cytochrome C biogenesis protein transmembrane" evidence="8">
    <location>
        <begin position="4"/>
        <end position="214"/>
    </location>
</feature>
<evidence type="ECO:0000313" key="10">
    <source>
        <dbReference type="Proteomes" id="UP000219439"/>
    </source>
</evidence>
<keyword evidence="6 7" id="KW-0472">Membrane</keyword>
<dbReference type="Pfam" id="PF02683">
    <property type="entry name" value="DsbD_TM"/>
    <property type="match status" value="1"/>
</dbReference>
<feature type="transmembrane region" description="Helical" evidence="7">
    <location>
        <begin position="199"/>
        <end position="219"/>
    </location>
</feature>
<feature type="transmembrane region" description="Helical" evidence="7">
    <location>
        <begin position="40"/>
        <end position="62"/>
    </location>
</feature>
<name>A0A285PGI5_9HYPH</name>
<evidence type="ECO:0000256" key="2">
    <source>
        <dbReference type="ARBA" id="ARBA00006143"/>
    </source>
</evidence>
<dbReference type="InterPro" id="IPR051790">
    <property type="entry name" value="Cytochrome_c-biogenesis_DsbD"/>
</dbReference>
<dbReference type="GO" id="GO:0017004">
    <property type="term" value="P:cytochrome complex assembly"/>
    <property type="evidence" value="ECO:0007669"/>
    <property type="project" value="UniProtKB-KW"/>
</dbReference>
<evidence type="ECO:0000256" key="5">
    <source>
        <dbReference type="ARBA" id="ARBA00022989"/>
    </source>
</evidence>
<evidence type="ECO:0000256" key="1">
    <source>
        <dbReference type="ARBA" id="ARBA00004141"/>
    </source>
</evidence>
<dbReference type="PANTHER" id="PTHR31272">
    <property type="entry name" value="CYTOCHROME C-TYPE BIOGENESIS PROTEIN HI_1454-RELATED"/>
    <property type="match status" value="1"/>
</dbReference>
<evidence type="ECO:0000313" key="9">
    <source>
        <dbReference type="EMBL" id="SNZ20845.1"/>
    </source>
</evidence>
<protein>
    <submittedName>
        <fullName evidence="9">Cytochrome c biogenesis protein CcdA</fullName>
    </submittedName>
</protein>
<dbReference type="PANTHER" id="PTHR31272:SF9">
    <property type="entry name" value="BLL1027 PROTEIN"/>
    <property type="match status" value="1"/>
</dbReference>
<reference evidence="9 10" key="1">
    <citation type="submission" date="2017-09" db="EMBL/GenBank/DDBJ databases">
        <authorList>
            <person name="Ehlers B."/>
            <person name="Leendertz F.H."/>
        </authorList>
    </citation>
    <scope>NUCLEOTIDE SEQUENCE [LARGE SCALE GENOMIC DNA]</scope>
    <source>
        <strain evidence="9 10">DSM 18289</strain>
    </source>
</reference>
<keyword evidence="10" id="KW-1185">Reference proteome</keyword>
<dbReference type="GO" id="GO:0016020">
    <property type="term" value="C:membrane"/>
    <property type="evidence" value="ECO:0007669"/>
    <property type="project" value="UniProtKB-SubCell"/>
</dbReference>
<dbReference type="EMBL" id="OBEL01000006">
    <property type="protein sequence ID" value="SNZ20845.1"/>
    <property type="molecule type" value="Genomic_DNA"/>
</dbReference>
<comment type="similarity">
    <text evidence="2">Belongs to the DsbD family.</text>
</comment>
<keyword evidence="4" id="KW-0201">Cytochrome c-type biogenesis</keyword>
<dbReference type="InterPro" id="IPR003834">
    <property type="entry name" value="Cyt_c_assmbl_TM_dom"/>
</dbReference>
<evidence type="ECO:0000256" key="4">
    <source>
        <dbReference type="ARBA" id="ARBA00022748"/>
    </source>
</evidence>
<feature type="transmembrane region" description="Helical" evidence="7">
    <location>
        <begin position="122"/>
        <end position="147"/>
    </location>
</feature>
<dbReference type="AlphaFoldDB" id="A0A285PGI5"/>
<proteinExistence type="inferred from homology"/>
<dbReference type="Proteomes" id="UP000219439">
    <property type="component" value="Unassembled WGS sequence"/>
</dbReference>
<sequence>MTELLLAYGAGLLTLINPCVLPVLPIVLASALSKDKRGPLALAAGLSLSFVTLGMLVATLGHSIGLTEDTLSRAGAFLMLVFGAILLIPTFGRRFELATAGMASGADAKLHGMDLSGFKGQFLGGLLLGAVWSPCIGPTLGGAIALASQGESLLWAALIMIFFALGISTLILGLGFGAGNAIRSRTNALRTIAEKSKPLMGILFITVGLMILFKIHHVLEAWAIQALPIWLQDLSVAL</sequence>
<dbReference type="OrthoDB" id="9811352at2"/>
<organism evidence="9 10">
    <name type="scientific">Cohaesibacter gelatinilyticus</name>
    <dbReference type="NCBI Taxonomy" id="372072"/>
    <lineage>
        <taxon>Bacteria</taxon>
        <taxon>Pseudomonadati</taxon>
        <taxon>Pseudomonadota</taxon>
        <taxon>Alphaproteobacteria</taxon>
        <taxon>Hyphomicrobiales</taxon>
        <taxon>Cohaesibacteraceae</taxon>
    </lineage>
</organism>
<evidence type="ECO:0000259" key="8">
    <source>
        <dbReference type="Pfam" id="PF02683"/>
    </source>
</evidence>
<comment type="subcellular location">
    <subcellularLocation>
        <location evidence="1">Membrane</location>
        <topology evidence="1">Multi-pass membrane protein</topology>
    </subcellularLocation>
</comment>
<evidence type="ECO:0000256" key="6">
    <source>
        <dbReference type="ARBA" id="ARBA00023136"/>
    </source>
</evidence>
<feature type="transmembrane region" description="Helical" evidence="7">
    <location>
        <begin position="74"/>
        <end position="92"/>
    </location>
</feature>
<feature type="transmembrane region" description="Helical" evidence="7">
    <location>
        <begin position="6"/>
        <end position="28"/>
    </location>
</feature>
<keyword evidence="5 7" id="KW-1133">Transmembrane helix</keyword>
<evidence type="ECO:0000256" key="7">
    <source>
        <dbReference type="SAM" id="Phobius"/>
    </source>
</evidence>
<accession>A0A285PGI5</accession>
<gene>
    <name evidence="9" type="ORF">SAMN06265368_3956</name>
</gene>
<feature type="transmembrane region" description="Helical" evidence="7">
    <location>
        <begin position="153"/>
        <end position="178"/>
    </location>
</feature>